<protein>
    <submittedName>
        <fullName evidence="1">GPW/gp25 family protein</fullName>
    </submittedName>
</protein>
<evidence type="ECO:0000313" key="1">
    <source>
        <dbReference type="EMBL" id="HJA79938.1"/>
    </source>
</evidence>
<reference evidence="1" key="2">
    <citation type="submission" date="2021-04" db="EMBL/GenBank/DDBJ databases">
        <authorList>
            <person name="Gilroy R."/>
        </authorList>
    </citation>
    <scope>NUCLEOTIDE SEQUENCE</scope>
    <source>
        <strain evidence="1">5032</strain>
    </source>
</reference>
<evidence type="ECO:0000313" key="2">
    <source>
        <dbReference type="Proteomes" id="UP000823821"/>
    </source>
</evidence>
<accession>A0A9D2HQZ6</accession>
<organism evidence="1 2">
    <name type="scientific">Candidatus Desulfovibrio intestinavium</name>
    <dbReference type="NCBI Taxonomy" id="2838534"/>
    <lineage>
        <taxon>Bacteria</taxon>
        <taxon>Pseudomonadati</taxon>
        <taxon>Thermodesulfobacteriota</taxon>
        <taxon>Desulfovibrionia</taxon>
        <taxon>Desulfovibrionales</taxon>
        <taxon>Desulfovibrionaceae</taxon>
        <taxon>Desulfovibrio</taxon>
    </lineage>
</organism>
<dbReference type="EMBL" id="DWZD01000053">
    <property type="protein sequence ID" value="HJA79938.1"/>
    <property type="molecule type" value="Genomic_DNA"/>
</dbReference>
<proteinExistence type="predicted"/>
<dbReference type="Proteomes" id="UP000823821">
    <property type="component" value="Unassembled WGS sequence"/>
</dbReference>
<dbReference type="Gene3D" id="3.10.450.40">
    <property type="match status" value="1"/>
</dbReference>
<reference evidence="1" key="1">
    <citation type="journal article" date="2021" name="PeerJ">
        <title>Extensive microbial diversity within the chicken gut microbiome revealed by metagenomics and culture.</title>
        <authorList>
            <person name="Gilroy R."/>
            <person name="Ravi A."/>
            <person name="Getino M."/>
            <person name="Pursley I."/>
            <person name="Horton D.L."/>
            <person name="Alikhan N.F."/>
            <person name="Baker D."/>
            <person name="Gharbi K."/>
            <person name="Hall N."/>
            <person name="Watson M."/>
            <person name="Adriaenssens E.M."/>
            <person name="Foster-Nyarko E."/>
            <person name="Jarju S."/>
            <person name="Secka A."/>
            <person name="Antonio M."/>
            <person name="Oren A."/>
            <person name="Chaudhuri R.R."/>
            <person name="La Ragione R."/>
            <person name="Hildebrand F."/>
            <person name="Pallen M.J."/>
        </authorList>
    </citation>
    <scope>NUCLEOTIDE SEQUENCE</scope>
    <source>
        <strain evidence="1">5032</strain>
    </source>
</reference>
<comment type="caution">
    <text evidence="1">The sequence shown here is derived from an EMBL/GenBank/DDBJ whole genome shotgun (WGS) entry which is preliminary data.</text>
</comment>
<dbReference type="AlphaFoldDB" id="A0A9D2HQZ6"/>
<sequence length="150" mass="16762">MNDIWGQDIALDSSGQARVAANGELVLTEGVDTGVQDIRIRLSTYLGTLFYDKTFGSLLPDWFYEESTDSSRAALCSELVMRTEEDPRVTPGSVSASILKWDDRQVMVRVDWRFIGEDSPLNLVLQADKSTRELVVRDASPRDGTLVDIF</sequence>
<dbReference type="SUPFAM" id="SSF160719">
    <property type="entry name" value="gpW/gp25-like"/>
    <property type="match status" value="1"/>
</dbReference>
<name>A0A9D2HQZ6_9BACT</name>
<gene>
    <name evidence="1" type="ORF">H9784_10315</name>
</gene>